<evidence type="ECO:0000259" key="1">
    <source>
        <dbReference type="Pfam" id="PF00903"/>
    </source>
</evidence>
<dbReference type="Gene3D" id="3.10.180.10">
    <property type="entry name" value="2,3-Dihydroxybiphenyl 1,2-Dioxygenase, domain 1"/>
    <property type="match status" value="1"/>
</dbReference>
<protein>
    <submittedName>
        <fullName evidence="2">VOC family protein</fullName>
    </submittedName>
</protein>
<keyword evidence="3" id="KW-1185">Reference proteome</keyword>
<sequence length="127" mass="13283">MPENNRIDLVELPAADPAALSAARTFYESAFGWSFVSYGDAYVDTPDSGVTLGVNGSADATQQRAPLTVLYVADLEAARAAVTDAGGVIHHDIYSFPGGRRFHFVDPAGNELAAWSDGPAASHAESA</sequence>
<dbReference type="InterPro" id="IPR004360">
    <property type="entry name" value="Glyas_Fos-R_dOase_dom"/>
</dbReference>
<dbReference type="RefSeq" id="WP_168911042.1">
    <property type="nucleotide sequence ID" value="NZ_JABACI010000001.1"/>
</dbReference>
<dbReference type="Pfam" id="PF00903">
    <property type="entry name" value="Glyoxalase"/>
    <property type="match status" value="1"/>
</dbReference>
<organism evidence="2 3">
    <name type="scientific">Microbacterium salsuginis</name>
    <dbReference type="NCBI Taxonomy" id="2722803"/>
    <lineage>
        <taxon>Bacteria</taxon>
        <taxon>Bacillati</taxon>
        <taxon>Actinomycetota</taxon>
        <taxon>Actinomycetes</taxon>
        <taxon>Micrococcales</taxon>
        <taxon>Microbacteriaceae</taxon>
        <taxon>Microbacterium</taxon>
    </lineage>
</organism>
<dbReference type="PANTHER" id="PTHR33993">
    <property type="entry name" value="GLYOXALASE-RELATED"/>
    <property type="match status" value="1"/>
</dbReference>
<dbReference type="InterPro" id="IPR052164">
    <property type="entry name" value="Anthracycline_SecMetBiosynth"/>
</dbReference>
<dbReference type="SUPFAM" id="SSF54593">
    <property type="entry name" value="Glyoxalase/Bleomycin resistance protein/Dihydroxybiphenyl dioxygenase"/>
    <property type="match status" value="1"/>
</dbReference>
<dbReference type="PANTHER" id="PTHR33993:SF1">
    <property type="entry name" value="GLYOXALASE FAMILY PROTEIN"/>
    <property type="match status" value="1"/>
</dbReference>
<proteinExistence type="predicted"/>
<evidence type="ECO:0000313" key="3">
    <source>
        <dbReference type="Proteomes" id="UP001429745"/>
    </source>
</evidence>
<dbReference type="InterPro" id="IPR029068">
    <property type="entry name" value="Glyas_Bleomycin-R_OHBP_Dase"/>
</dbReference>
<reference evidence="2 3" key="1">
    <citation type="submission" date="2020-04" db="EMBL/GenBank/DDBJ databases">
        <title>CFH 90308 Microbacterium sp.</title>
        <authorList>
            <person name="Nie G."/>
            <person name="Ming H."/>
            <person name="Xia T."/>
        </authorList>
    </citation>
    <scope>NUCLEOTIDE SEQUENCE [LARGE SCALE GENOMIC DNA]</scope>
    <source>
        <strain evidence="2 3">CFH 90308</strain>
    </source>
</reference>
<dbReference type="Proteomes" id="UP001429745">
    <property type="component" value="Unassembled WGS sequence"/>
</dbReference>
<comment type="caution">
    <text evidence="2">The sequence shown here is derived from an EMBL/GenBank/DDBJ whole genome shotgun (WGS) entry which is preliminary data.</text>
</comment>
<name>A0ABX1K6A3_9MICO</name>
<gene>
    <name evidence="2" type="ORF">HF576_01650</name>
</gene>
<feature type="domain" description="Glyoxalase/fosfomycin resistance/dioxygenase" evidence="1">
    <location>
        <begin position="20"/>
        <end position="112"/>
    </location>
</feature>
<accession>A0ABX1K6A3</accession>
<evidence type="ECO:0000313" key="2">
    <source>
        <dbReference type="EMBL" id="NLP82543.1"/>
    </source>
</evidence>
<dbReference type="EMBL" id="JABACI010000001">
    <property type="protein sequence ID" value="NLP82543.1"/>
    <property type="molecule type" value="Genomic_DNA"/>
</dbReference>